<gene>
    <name evidence="1" type="ORF">DERF_002316</name>
</gene>
<proteinExistence type="predicted"/>
<accession>A0A922IG85</accession>
<evidence type="ECO:0000313" key="2">
    <source>
        <dbReference type="Proteomes" id="UP000790347"/>
    </source>
</evidence>
<comment type="caution">
    <text evidence="1">The sequence shown here is derived from an EMBL/GenBank/DDBJ whole genome shotgun (WGS) entry which is preliminary data.</text>
</comment>
<reference evidence="1" key="1">
    <citation type="submission" date="2013-05" db="EMBL/GenBank/DDBJ databases">
        <authorList>
            <person name="Yim A.K.Y."/>
            <person name="Chan T.F."/>
            <person name="Ji K.M."/>
            <person name="Liu X.Y."/>
            <person name="Zhou J.W."/>
            <person name="Li R.Q."/>
            <person name="Yang K.Y."/>
            <person name="Li J."/>
            <person name="Li M."/>
            <person name="Law P.T.W."/>
            <person name="Wu Y.L."/>
            <person name="Cai Z.L."/>
            <person name="Qin H."/>
            <person name="Bao Y."/>
            <person name="Leung R.K.K."/>
            <person name="Ng P.K.S."/>
            <person name="Zou J."/>
            <person name="Zhong X.J."/>
            <person name="Ran P.X."/>
            <person name="Zhong N.S."/>
            <person name="Liu Z.G."/>
            <person name="Tsui S.K.W."/>
        </authorList>
    </citation>
    <scope>NUCLEOTIDE SEQUENCE</scope>
    <source>
        <strain evidence="1">Derf</strain>
        <tissue evidence="1">Whole organism</tissue>
    </source>
</reference>
<protein>
    <submittedName>
        <fullName evidence="1">Uncharacterized protein</fullName>
    </submittedName>
</protein>
<organism evidence="1 2">
    <name type="scientific">Dermatophagoides farinae</name>
    <name type="common">American house dust mite</name>
    <dbReference type="NCBI Taxonomy" id="6954"/>
    <lineage>
        <taxon>Eukaryota</taxon>
        <taxon>Metazoa</taxon>
        <taxon>Ecdysozoa</taxon>
        <taxon>Arthropoda</taxon>
        <taxon>Chelicerata</taxon>
        <taxon>Arachnida</taxon>
        <taxon>Acari</taxon>
        <taxon>Acariformes</taxon>
        <taxon>Sarcoptiformes</taxon>
        <taxon>Astigmata</taxon>
        <taxon>Psoroptidia</taxon>
        <taxon>Analgoidea</taxon>
        <taxon>Pyroglyphidae</taxon>
        <taxon>Dermatophagoidinae</taxon>
        <taxon>Dermatophagoides</taxon>
    </lineage>
</organism>
<evidence type="ECO:0000313" key="1">
    <source>
        <dbReference type="EMBL" id="KAH9528363.1"/>
    </source>
</evidence>
<name>A0A922IG85_DERFA</name>
<keyword evidence="2" id="KW-1185">Reference proteome</keyword>
<dbReference type="AlphaFoldDB" id="A0A922IG85"/>
<reference evidence="1" key="2">
    <citation type="journal article" date="2022" name="Res Sq">
        <title>Comparative Genomics Reveals Insights into the Divergent Evolution of Astigmatic Mites and Household Pest Adaptations.</title>
        <authorList>
            <person name="Xiong Q."/>
            <person name="Wan A.T.-Y."/>
            <person name="Liu X.-Y."/>
            <person name="Fung C.S.-H."/>
            <person name="Xiao X."/>
            <person name="Malainual N."/>
            <person name="Hou J."/>
            <person name="Wang L."/>
            <person name="Wang M."/>
            <person name="Yang K."/>
            <person name="Cui Y."/>
            <person name="Leung E."/>
            <person name="Nong W."/>
            <person name="Shin S.-K."/>
            <person name="Au S."/>
            <person name="Jeong K.Y."/>
            <person name="Chew F.T."/>
            <person name="Hui J."/>
            <person name="Leung T.F."/>
            <person name="Tungtrongchitr A."/>
            <person name="Zhong N."/>
            <person name="Liu Z."/>
            <person name="Tsui S."/>
        </authorList>
    </citation>
    <scope>NUCLEOTIDE SEQUENCE</scope>
    <source>
        <strain evidence="1">Derf</strain>
        <tissue evidence="1">Whole organism</tissue>
    </source>
</reference>
<sequence>MIRGRKDGQTYDDRQNAHLIHVLFAQLQVKLRKKSSTCIIWDISIYSHSEPFLLNGILFSGKQKFA</sequence>
<dbReference type="EMBL" id="ASGP02000001">
    <property type="protein sequence ID" value="KAH9528363.1"/>
    <property type="molecule type" value="Genomic_DNA"/>
</dbReference>
<dbReference type="Proteomes" id="UP000790347">
    <property type="component" value="Unassembled WGS sequence"/>
</dbReference>